<dbReference type="EMBL" id="QGNW01001143">
    <property type="protein sequence ID" value="RVW53534.1"/>
    <property type="molecule type" value="Genomic_DNA"/>
</dbReference>
<gene>
    <name evidence="1" type="ORF">CK203_092408</name>
</gene>
<accession>A0A438F0K3</accession>
<protein>
    <recommendedName>
        <fullName evidence="3">Reverse transcriptase zinc-binding domain-containing protein</fullName>
    </recommendedName>
</protein>
<name>A0A438F0K3_VITVI</name>
<proteinExistence type="predicted"/>
<comment type="caution">
    <text evidence="1">The sequence shown here is derived from an EMBL/GenBank/DDBJ whole genome shotgun (WGS) entry which is preliminary data.</text>
</comment>
<evidence type="ECO:0000313" key="2">
    <source>
        <dbReference type="Proteomes" id="UP000288805"/>
    </source>
</evidence>
<sequence length="77" mass="8846">MALLGKWLWRLLLNSSGILHSYSFLVGNGAKIHYWEDFWWAELPLSSQFPNLYRVVSVRNSSIASILGLSSPFGWNF</sequence>
<evidence type="ECO:0008006" key="3">
    <source>
        <dbReference type="Google" id="ProtNLM"/>
    </source>
</evidence>
<dbReference type="AlphaFoldDB" id="A0A438F0K3"/>
<evidence type="ECO:0000313" key="1">
    <source>
        <dbReference type="EMBL" id="RVW53534.1"/>
    </source>
</evidence>
<organism evidence="1 2">
    <name type="scientific">Vitis vinifera</name>
    <name type="common">Grape</name>
    <dbReference type="NCBI Taxonomy" id="29760"/>
    <lineage>
        <taxon>Eukaryota</taxon>
        <taxon>Viridiplantae</taxon>
        <taxon>Streptophyta</taxon>
        <taxon>Embryophyta</taxon>
        <taxon>Tracheophyta</taxon>
        <taxon>Spermatophyta</taxon>
        <taxon>Magnoliopsida</taxon>
        <taxon>eudicotyledons</taxon>
        <taxon>Gunneridae</taxon>
        <taxon>Pentapetalae</taxon>
        <taxon>rosids</taxon>
        <taxon>Vitales</taxon>
        <taxon>Vitaceae</taxon>
        <taxon>Viteae</taxon>
        <taxon>Vitis</taxon>
    </lineage>
</organism>
<dbReference type="Proteomes" id="UP000288805">
    <property type="component" value="Unassembled WGS sequence"/>
</dbReference>
<reference evidence="1 2" key="1">
    <citation type="journal article" date="2018" name="PLoS Genet.">
        <title>Population sequencing reveals clonal diversity and ancestral inbreeding in the grapevine cultivar Chardonnay.</title>
        <authorList>
            <person name="Roach M.J."/>
            <person name="Johnson D.L."/>
            <person name="Bohlmann J."/>
            <person name="van Vuuren H.J."/>
            <person name="Jones S.J."/>
            <person name="Pretorius I.S."/>
            <person name="Schmidt S.A."/>
            <person name="Borneman A.R."/>
        </authorList>
    </citation>
    <scope>NUCLEOTIDE SEQUENCE [LARGE SCALE GENOMIC DNA]</scope>
    <source>
        <strain evidence="2">cv. Chardonnay</strain>
        <tissue evidence="1">Leaf</tissue>
    </source>
</reference>